<protein>
    <submittedName>
        <fullName evidence="1">Uncharacterized protein</fullName>
    </submittedName>
</protein>
<gene>
    <name evidence="1" type="ORF">SK128_012069</name>
</gene>
<proteinExistence type="predicted"/>
<dbReference type="AlphaFoldDB" id="A0AAN8XG14"/>
<evidence type="ECO:0000313" key="1">
    <source>
        <dbReference type="EMBL" id="KAK7078455.1"/>
    </source>
</evidence>
<keyword evidence="2" id="KW-1185">Reference proteome</keyword>
<name>A0AAN8XG14_HALRR</name>
<feature type="non-terminal residue" evidence="1">
    <location>
        <position position="1"/>
    </location>
</feature>
<reference evidence="1 2" key="1">
    <citation type="submission" date="2023-11" db="EMBL/GenBank/DDBJ databases">
        <title>Halocaridina rubra genome assembly.</title>
        <authorList>
            <person name="Smith C."/>
        </authorList>
    </citation>
    <scope>NUCLEOTIDE SEQUENCE [LARGE SCALE GENOMIC DNA]</scope>
    <source>
        <strain evidence="1">EP-1</strain>
        <tissue evidence="1">Whole</tissue>
    </source>
</reference>
<accession>A0AAN8XG14</accession>
<sequence length="109" mass="12197">NLRVIELGGGVADKVLCNVLWSIGNKRSEEVLEMAIKNTENFKPWTLVLPHLEVLRNKMKVNEKNSSAMRVALGAAALAIQPKMETVELMNCWGTAEAILHLLEMEKKK</sequence>
<dbReference type="Proteomes" id="UP001381693">
    <property type="component" value="Unassembled WGS sequence"/>
</dbReference>
<comment type="caution">
    <text evidence="1">The sequence shown here is derived from an EMBL/GenBank/DDBJ whole genome shotgun (WGS) entry which is preliminary data.</text>
</comment>
<evidence type="ECO:0000313" key="2">
    <source>
        <dbReference type="Proteomes" id="UP001381693"/>
    </source>
</evidence>
<dbReference type="EMBL" id="JAXCGZ010007825">
    <property type="protein sequence ID" value="KAK7078455.1"/>
    <property type="molecule type" value="Genomic_DNA"/>
</dbReference>
<organism evidence="1 2">
    <name type="scientific">Halocaridina rubra</name>
    <name type="common">Hawaiian red shrimp</name>
    <dbReference type="NCBI Taxonomy" id="373956"/>
    <lineage>
        <taxon>Eukaryota</taxon>
        <taxon>Metazoa</taxon>
        <taxon>Ecdysozoa</taxon>
        <taxon>Arthropoda</taxon>
        <taxon>Crustacea</taxon>
        <taxon>Multicrustacea</taxon>
        <taxon>Malacostraca</taxon>
        <taxon>Eumalacostraca</taxon>
        <taxon>Eucarida</taxon>
        <taxon>Decapoda</taxon>
        <taxon>Pleocyemata</taxon>
        <taxon>Caridea</taxon>
        <taxon>Atyoidea</taxon>
        <taxon>Atyidae</taxon>
        <taxon>Halocaridina</taxon>
    </lineage>
</organism>
<feature type="non-terminal residue" evidence="1">
    <location>
        <position position="109"/>
    </location>
</feature>